<evidence type="ECO:0000256" key="5">
    <source>
        <dbReference type="SAM" id="MobiDB-lite"/>
    </source>
</evidence>
<dbReference type="CDD" id="cd12204">
    <property type="entry name" value="CBD_like"/>
    <property type="match status" value="1"/>
</dbReference>
<feature type="domain" description="GH18" evidence="7">
    <location>
        <begin position="436"/>
        <end position="919"/>
    </location>
</feature>
<dbReference type="InterPro" id="IPR011583">
    <property type="entry name" value="Chitinase_II/V-like_cat"/>
</dbReference>
<dbReference type="RefSeq" id="WP_290259238.1">
    <property type="nucleotide sequence ID" value="NZ_JAUFQG010000004.1"/>
</dbReference>
<dbReference type="InterPro" id="IPR022409">
    <property type="entry name" value="PKD/Chitinase_dom"/>
</dbReference>
<keyword evidence="1" id="KW-0378">Hydrolase</keyword>
<comment type="caution">
    <text evidence="8">The sequence shown here is derived from an EMBL/GenBank/DDBJ whole genome shotgun (WGS) entry which is preliminary data.</text>
</comment>
<dbReference type="SUPFAM" id="SSF54556">
    <property type="entry name" value="Chitinase insertion domain"/>
    <property type="match status" value="1"/>
</dbReference>
<dbReference type="Gene3D" id="2.60.40.10">
    <property type="entry name" value="Immunoglobulins"/>
    <property type="match status" value="4"/>
</dbReference>
<dbReference type="InterPro" id="IPR014756">
    <property type="entry name" value="Ig_E-set"/>
</dbReference>
<organism evidence="8 9">
    <name type="scientific">Simiduia curdlanivorans</name>
    <dbReference type="NCBI Taxonomy" id="1492769"/>
    <lineage>
        <taxon>Bacteria</taxon>
        <taxon>Pseudomonadati</taxon>
        <taxon>Pseudomonadota</taxon>
        <taxon>Gammaproteobacteria</taxon>
        <taxon>Cellvibrionales</taxon>
        <taxon>Cellvibrionaceae</taxon>
        <taxon>Simiduia</taxon>
    </lineage>
</organism>
<name>A0ABV8V409_9GAMM</name>
<dbReference type="SUPFAM" id="SSF51055">
    <property type="entry name" value="Carbohydrate binding domain"/>
    <property type="match status" value="1"/>
</dbReference>
<accession>A0ABV8V409</accession>
<dbReference type="InterPro" id="IPR050314">
    <property type="entry name" value="Glycosyl_Hydrlase_18"/>
</dbReference>
<dbReference type="InterPro" id="IPR001223">
    <property type="entry name" value="Glyco_hydro18_cat"/>
</dbReference>
<dbReference type="InterPro" id="IPR009470">
    <property type="entry name" value="Chi_C"/>
</dbReference>
<feature type="signal peptide" evidence="6">
    <location>
        <begin position="1"/>
        <end position="24"/>
    </location>
</feature>
<evidence type="ECO:0000313" key="8">
    <source>
        <dbReference type="EMBL" id="MFC4361990.1"/>
    </source>
</evidence>
<dbReference type="Gene3D" id="3.10.50.10">
    <property type="match status" value="1"/>
</dbReference>
<dbReference type="InterPro" id="IPR013783">
    <property type="entry name" value="Ig-like_fold"/>
</dbReference>
<gene>
    <name evidence="8" type="ORF">ACFOX3_06750</name>
</gene>
<sequence length="1155" mass="122847">MFKRSQLGLGVALACAFASFSSQAAVPAKPAISWMPTSFENGNNLTVHWDMWWGVNGTSWTLTNNGAVQCEGQLTPNGQNQQSAECTSNFSAGSHALQVALCNTDGCTSSNSFTIQVTNGGTTNQAPTVSHNAPTSASEGDTVTLSASASDADGSIQQVAFYVDNALIGADTSAPYSVQWQTTAGNHTIHAIATDNQNATAQSGSSSIAVTALPNQAPQISLANVPANWMDGQAASFSAVASDTDGQISAVRFYLNNALLATDTSSPYQANWQAQAGNHSLYAVAVDDDNAETQSASQAFSVAADSNAAPTVSLAPLASGIIAGDQVALSATATDADGSISKVEFYIDNQLLSTDTSLPFETSWTASAGSHTVLARAYDNQAKTADASQTVTVANDGSVNHEDCRPDGLYATPGIDVPYCTVYDTDGRELMGSATRRVIGYFTSWRTGGNGPAYLAHQIPWDKLTHINYAFAHVNSNNQVSVGANSPTNAATGMEWPGVAGAEMDPSLPYKGHFNLLNKYKKQYPHVKTLVSIGGWAETGGYFEGEGRVDSGGFYTMTTNSDGSVNSAGINTFADSVVTFLRSYGFDGADIDYEYPTSMNDAGNPLDFAISNAMRGGLNASYNVLMKTLREKLDAAGAQDGKHYMLTIASPSSGYLLRGMEAFKSVQYLDYVNIMSYDLHGSWNQFVGPNAPLFDNGEDSELLKWNAYGGQYKNIGYLNTDWAYHYFRGSLPAGRINIGVPYYTRGWQGVEGGTNGLWGEASLPNQGECPVGTGSGETNKCGYGAIGIDNLWHDKNEMGDELGAGSNPMWHAKNLENGIPGSYLASYGLDPVNNPYHQLQGTYVRHYNSTMAAPWLWNAEKKVFLSTEDEQSINRKADYIVDEGIGGVMFWELAGDYRFNAGTGEYEMGNTLTTALADKFANAPKYGNKRAEVALPGEQLDISFDLTNFALGDSNYPITPDLIITNNSGVDLPGSTEFYFDVATSAPDNIADQSAAGLTVVSNGSNASGNNIGGLDNNFHRVKIATPSYLTVKHGESWKVVMKYYLPVSLPSNWEVKIGSQRFALLQEHPNLPAGTVTGGGTGGGDGGGTGDCAAQNIDPASYPAYPHFPQKDWAGNPSHANGGHRMTHNSAVYQAKWWTATQPGGSDWDLVCGF</sequence>
<dbReference type="InterPro" id="IPR013540">
    <property type="entry name" value="ChitinaseA_N"/>
</dbReference>
<dbReference type="Pfam" id="PF00704">
    <property type="entry name" value="Glyco_hydro_18"/>
    <property type="match status" value="1"/>
</dbReference>
<protein>
    <submittedName>
        <fullName evidence="8">Chitinase C-terminal domain-containing protein</fullName>
    </submittedName>
</protein>
<evidence type="ECO:0000313" key="9">
    <source>
        <dbReference type="Proteomes" id="UP001595840"/>
    </source>
</evidence>
<keyword evidence="2" id="KW-0146">Chitin degradation</keyword>
<dbReference type="InterPro" id="IPR003610">
    <property type="entry name" value="CBM5/12"/>
</dbReference>
<keyword evidence="4" id="KW-0624">Polysaccharide degradation</keyword>
<dbReference type="PROSITE" id="PS51257">
    <property type="entry name" value="PROKAR_LIPOPROTEIN"/>
    <property type="match status" value="1"/>
</dbReference>
<dbReference type="Pfam" id="PF14600">
    <property type="entry name" value="CBM_5_12_2"/>
    <property type="match status" value="1"/>
</dbReference>
<evidence type="ECO:0000256" key="6">
    <source>
        <dbReference type="SAM" id="SignalP"/>
    </source>
</evidence>
<dbReference type="Pfam" id="PF17957">
    <property type="entry name" value="Big_7"/>
    <property type="match status" value="3"/>
</dbReference>
<dbReference type="SMART" id="SM00089">
    <property type="entry name" value="PKD"/>
    <property type="match status" value="2"/>
</dbReference>
<dbReference type="PANTHER" id="PTHR11177">
    <property type="entry name" value="CHITINASE"/>
    <property type="match status" value="1"/>
</dbReference>
<proteinExistence type="predicted"/>
<dbReference type="Pfam" id="PF08329">
    <property type="entry name" value="ChitinaseA_N"/>
    <property type="match status" value="1"/>
</dbReference>
<reference evidence="9" key="1">
    <citation type="journal article" date="2019" name="Int. J. Syst. Evol. Microbiol.">
        <title>The Global Catalogue of Microorganisms (GCM) 10K type strain sequencing project: providing services to taxonomists for standard genome sequencing and annotation.</title>
        <authorList>
            <consortium name="The Broad Institute Genomics Platform"/>
            <consortium name="The Broad Institute Genome Sequencing Center for Infectious Disease"/>
            <person name="Wu L."/>
            <person name="Ma J."/>
        </authorList>
    </citation>
    <scope>NUCLEOTIDE SEQUENCE [LARGE SCALE GENOMIC DNA]</scope>
    <source>
        <strain evidence="9">CECT 8570</strain>
    </source>
</reference>
<feature type="region of interest" description="Disordered" evidence="5">
    <location>
        <begin position="1075"/>
        <end position="1096"/>
    </location>
</feature>
<dbReference type="InterPro" id="IPR032798">
    <property type="entry name" value="CBM_5_12_2"/>
</dbReference>
<dbReference type="SMART" id="SM00636">
    <property type="entry name" value="Glyco_18"/>
    <property type="match status" value="1"/>
</dbReference>
<dbReference type="Gene3D" id="2.10.10.20">
    <property type="entry name" value="Carbohydrate-binding module superfamily 5/12"/>
    <property type="match status" value="1"/>
</dbReference>
<keyword evidence="3" id="KW-0119">Carbohydrate metabolism</keyword>
<feature type="compositionally biased region" description="Gly residues" evidence="5">
    <location>
        <begin position="1077"/>
        <end position="1091"/>
    </location>
</feature>
<feature type="chain" id="PRO_5046398960" evidence="6">
    <location>
        <begin position="25"/>
        <end position="1155"/>
    </location>
</feature>
<dbReference type="SUPFAM" id="SSF51445">
    <property type="entry name" value="(Trans)glycosidases"/>
    <property type="match status" value="1"/>
</dbReference>
<dbReference type="InterPro" id="IPR036573">
    <property type="entry name" value="CBM_sf_5/12"/>
</dbReference>
<evidence type="ECO:0000256" key="4">
    <source>
        <dbReference type="ARBA" id="ARBA00023326"/>
    </source>
</evidence>
<dbReference type="Pfam" id="PF06483">
    <property type="entry name" value="ChiC"/>
    <property type="match status" value="1"/>
</dbReference>
<dbReference type="InterPro" id="IPR017853">
    <property type="entry name" value="GH"/>
</dbReference>
<dbReference type="Proteomes" id="UP001595840">
    <property type="component" value="Unassembled WGS sequence"/>
</dbReference>
<evidence type="ECO:0000256" key="1">
    <source>
        <dbReference type="ARBA" id="ARBA00022801"/>
    </source>
</evidence>
<dbReference type="PROSITE" id="PS51910">
    <property type="entry name" value="GH18_2"/>
    <property type="match status" value="1"/>
</dbReference>
<dbReference type="PANTHER" id="PTHR11177:SF308">
    <property type="entry name" value="CHITINASE A"/>
    <property type="match status" value="1"/>
</dbReference>
<keyword evidence="6" id="KW-0732">Signal</keyword>
<evidence type="ECO:0000259" key="7">
    <source>
        <dbReference type="PROSITE" id="PS51910"/>
    </source>
</evidence>
<keyword evidence="9" id="KW-1185">Reference proteome</keyword>
<evidence type="ECO:0000256" key="2">
    <source>
        <dbReference type="ARBA" id="ARBA00023024"/>
    </source>
</evidence>
<dbReference type="SMART" id="SM00495">
    <property type="entry name" value="ChtBD3"/>
    <property type="match status" value="1"/>
</dbReference>
<dbReference type="Gene3D" id="3.20.20.80">
    <property type="entry name" value="Glycosidases"/>
    <property type="match status" value="2"/>
</dbReference>
<feature type="region of interest" description="Disordered" evidence="5">
    <location>
        <begin position="121"/>
        <end position="141"/>
    </location>
</feature>
<dbReference type="SUPFAM" id="SSF81296">
    <property type="entry name" value="E set domains"/>
    <property type="match status" value="1"/>
</dbReference>
<dbReference type="EMBL" id="JBHSCX010000005">
    <property type="protein sequence ID" value="MFC4361990.1"/>
    <property type="molecule type" value="Genomic_DNA"/>
</dbReference>
<dbReference type="InterPro" id="IPR029070">
    <property type="entry name" value="Chitinase_insertion_sf"/>
</dbReference>
<evidence type="ECO:0000256" key="3">
    <source>
        <dbReference type="ARBA" id="ARBA00023277"/>
    </source>
</evidence>
<dbReference type="CDD" id="cd06548">
    <property type="entry name" value="GH18_chitinase"/>
    <property type="match status" value="1"/>
</dbReference>